<evidence type="ECO:0000313" key="3">
    <source>
        <dbReference type="Proteomes" id="UP000095094"/>
    </source>
</evidence>
<name>A0A1E5GCK5_9ENTE</name>
<dbReference type="RefSeq" id="WP_069664247.1">
    <property type="nucleotide sequence ID" value="NZ_JBHUJJ010000001.1"/>
</dbReference>
<dbReference type="Pfam" id="PF01337">
    <property type="entry name" value="Barstar"/>
    <property type="match status" value="1"/>
</dbReference>
<evidence type="ECO:0000313" key="2">
    <source>
        <dbReference type="EMBL" id="OEG10466.1"/>
    </source>
</evidence>
<feature type="domain" description="Barstar (barnase inhibitor)" evidence="1">
    <location>
        <begin position="26"/>
        <end position="88"/>
    </location>
</feature>
<protein>
    <recommendedName>
        <fullName evidence="1">Barstar (barnase inhibitor) domain-containing protein</fullName>
    </recommendedName>
</protein>
<dbReference type="OrthoDB" id="2086389at2"/>
<dbReference type="InterPro" id="IPR000468">
    <property type="entry name" value="Barstar"/>
</dbReference>
<gene>
    <name evidence="2" type="ORF">BCR25_08280</name>
</gene>
<dbReference type="Proteomes" id="UP000095094">
    <property type="component" value="Unassembled WGS sequence"/>
</dbReference>
<sequence length="146" mass="17434">MKNQLFRIAKSEKEVIKNDMYNRGYFVVEIDSVILKNYKILMKTMAGKFKFPHVVTNFNSLNDYMTDLDWLDNKVGYTIFINKFHEISCVSYDESIRIAESSFCGMMRWLYYWEEEITKVTGYWDEESRTFSGGLSPKRFNIYLVD</sequence>
<dbReference type="AlphaFoldDB" id="A0A1E5GCK5"/>
<accession>A0A1E5GCK5</accession>
<reference evidence="3" key="1">
    <citation type="submission" date="2016-09" db="EMBL/GenBank/DDBJ databases">
        <authorList>
            <person name="Gulvik C.A."/>
        </authorList>
    </citation>
    <scope>NUCLEOTIDE SEQUENCE [LARGE SCALE GENOMIC DNA]</scope>
    <source>
        <strain evidence="3">LMG 8895</strain>
    </source>
</reference>
<organism evidence="2 3">
    <name type="scientific">Enterococcus termitis</name>
    <dbReference type="NCBI Taxonomy" id="332950"/>
    <lineage>
        <taxon>Bacteria</taxon>
        <taxon>Bacillati</taxon>
        <taxon>Bacillota</taxon>
        <taxon>Bacilli</taxon>
        <taxon>Lactobacillales</taxon>
        <taxon>Enterococcaceae</taxon>
        <taxon>Enterococcus</taxon>
    </lineage>
</organism>
<dbReference type="EMBL" id="MIJY01000043">
    <property type="protein sequence ID" value="OEG10466.1"/>
    <property type="molecule type" value="Genomic_DNA"/>
</dbReference>
<keyword evidence="3" id="KW-1185">Reference proteome</keyword>
<comment type="caution">
    <text evidence="2">The sequence shown here is derived from an EMBL/GenBank/DDBJ whole genome shotgun (WGS) entry which is preliminary data.</text>
</comment>
<evidence type="ECO:0000259" key="1">
    <source>
        <dbReference type="Pfam" id="PF01337"/>
    </source>
</evidence>
<proteinExistence type="predicted"/>